<organism evidence="1 2">
    <name type="scientific">Rhodofomes roseus</name>
    <dbReference type="NCBI Taxonomy" id="34475"/>
    <lineage>
        <taxon>Eukaryota</taxon>
        <taxon>Fungi</taxon>
        <taxon>Dikarya</taxon>
        <taxon>Basidiomycota</taxon>
        <taxon>Agaricomycotina</taxon>
        <taxon>Agaricomycetes</taxon>
        <taxon>Polyporales</taxon>
        <taxon>Rhodofomes</taxon>
    </lineage>
</organism>
<evidence type="ECO:0000313" key="2">
    <source>
        <dbReference type="Proteomes" id="UP000814176"/>
    </source>
</evidence>
<dbReference type="GeneID" id="72002267"/>
<dbReference type="SUPFAM" id="SSF52777">
    <property type="entry name" value="CoA-dependent acyltransferases"/>
    <property type="match status" value="2"/>
</dbReference>
<dbReference type="RefSeq" id="XP_047780271.1">
    <property type="nucleotide sequence ID" value="XM_047921535.1"/>
</dbReference>
<comment type="caution">
    <text evidence="1">The sequence shown here is derived from an EMBL/GenBank/DDBJ whole genome shotgun (WGS) entry which is preliminary data.</text>
</comment>
<name>A0ABQ8KJU6_9APHY</name>
<reference evidence="1 2" key="1">
    <citation type="journal article" date="2021" name="Environ. Microbiol.">
        <title>Gene family expansions and transcriptome signatures uncover fungal adaptations to wood decay.</title>
        <authorList>
            <person name="Hage H."/>
            <person name="Miyauchi S."/>
            <person name="Viragh M."/>
            <person name="Drula E."/>
            <person name="Min B."/>
            <person name="Chaduli D."/>
            <person name="Navarro D."/>
            <person name="Favel A."/>
            <person name="Norest M."/>
            <person name="Lesage-Meessen L."/>
            <person name="Balint B."/>
            <person name="Merenyi Z."/>
            <person name="de Eugenio L."/>
            <person name="Morin E."/>
            <person name="Martinez A.T."/>
            <person name="Baldrian P."/>
            <person name="Stursova M."/>
            <person name="Martinez M.J."/>
            <person name="Novotny C."/>
            <person name="Magnuson J.K."/>
            <person name="Spatafora J.W."/>
            <person name="Maurice S."/>
            <person name="Pangilinan J."/>
            <person name="Andreopoulos W."/>
            <person name="LaButti K."/>
            <person name="Hundley H."/>
            <person name="Na H."/>
            <person name="Kuo A."/>
            <person name="Barry K."/>
            <person name="Lipzen A."/>
            <person name="Henrissat B."/>
            <person name="Riley R."/>
            <person name="Ahrendt S."/>
            <person name="Nagy L.G."/>
            <person name="Grigoriev I.V."/>
            <person name="Martin F."/>
            <person name="Rosso M.N."/>
        </authorList>
    </citation>
    <scope>NUCLEOTIDE SEQUENCE [LARGE SCALE GENOMIC DNA]</scope>
    <source>
        <strain evidence="1 2">CIRM-BRFM 1785</strain>
    </source>
</reference>
<dbReference type="InterPro" id="IPR052058">
    <property type="entry name" value="Alcohol_O-acetyltransferase"/>
</dbReference>
<protein>
    <submittedName>
        <fullName evidence="1">Alcohol acetyltransferase</fullName>
    </submittedName>
</protein>
<dbReference type="EMBL" id="JADCUA010000007">
    <property type="protein sequence ID" value="KAH9838356.1"/>
    <property type="molecule type" value="Genomic_DNA"/>
</dbReference>
<dbReference type="PANTHER" id="PTHR28037">
    <property type="entry name" value="ALCOHOL O-ACETYLTRANSFERASE 1-RELATED"/>
    <property type="match status" value="1"/>
</dbReference>
<proteinExistence type="predicted"/>
<dbReference type="InterPro" id="IPR023213">
    <property type="entry name" value="CAT-like_dom_sf"/>
</dbReference>
<keyword evidence="2" id="KW-1185">Reference proteome</keyword>
<dbReference type="Gene3D" id="3.30.559.10">
    <property type="entry name" value="Chloramphenicol acetyltransferase-like domain"/>
    <property type="match status" value="1"/>
</dbReference>
<gene>
    <name evidence="1" type="ORF">C8Q71DRAFT_722561</name>
</gene>
<dbReference type="InterPro" id="IPR010828">
    <property type="entry name" value="Atf2/Sli1-like"/>
</dbReference>
<dbReference type="Pfam" id="PF07247">
    <property type="entry name" value="AATase"/>
    <property type="match status" value="1"/>
</dbReference>
<accession>A0ABQ8KJU6</accession>
<dbReference type="Proteomes" id="UP000814176">
    <property type="component" value="Unassembled WGS sequence"/>
</dbReference>
<evidence type="ECO:0000313" key="1">
    <source>
        <dbReference type="EMBL" id="KAH9838356.1"/>
    </source>
</evidence>
<sequence>MSSPSVEQNAVVREAGMLERWHIVRQKLGLLGAVVISGRYARADGSIFDKAHLYAALEKVIQKHGSLAMCIAGEATLKPAFVRLNKVNLDEVVTFVDGDLCDVLQAEIGKGFEMTRPLWRLLVLRDGTVAFSFHHVIGDGQSGMAFHQTLLAVLNEIDEAPPSHPALVSGPSEITLLPPIEHAADLYVSPFRLIREIIKQFLPISWTSAYWAWTGYPTIPEAKLGCNLRLLYHKPEAAHRVLRVCRAHNTTLTGLIHTLATLIISELLAEDPSVADRYTSISTTIPVSLRPLINAPTDAMCNYVSAHPSFPPFIKRTPSADKSWLREFPWDTASEFSRTLREQQARTTENVGLVKYVSSYEDYHKNKLGKKRETTFEISNVGRFPAGTSAEPGLLKWTLDDVYFTQSSPSSGAAIHMNVAGDPAGGVGISVTWAESAVDDSFGEAFFTALKEGLEEVVHHDVA</sequence>
<dbReference type="PANTHER" id="PTHR28037:SF1">
    <property type="entry name" value="ALCOHOL O-ACETYLTRANSFERASE 1-RELATED"/>
    <property type="match status" value="1"/>
</dbReference>